<proteinExistence type="inferred from homology"/>
<reference evidence="5 6" key="1">
    <citation type="submission" date="2018-11" db="EMBL/GenBank/DDBJ databases">
        <title>Chryseotalea sanarue gen. nov., sp., nov., a member of the family Cytophagaceae, isolated from a brackish lake in Hamamatsu Japan.</title>
        <authorList>
            <person name="Maejima Y."/>
            <person name="Iino T."/>
            <person name="Muraguchi Y."/>
            <person name="Fukuda K."/>
            <person name="Ohkuma M."/>
            <person name="Moriuchi R."/>
            <person name="Dohra H."/>
            <person name="Kimbara K."/>
            <person name="Shintani M."/>
        </authorList>
    </citation>
    <scope>NUCLEOTIDE SEQUENCE [LARGE SCALE GENOMIC DNA]</scope>
    <source>
        <strain evidence="5 6">Ys</strain>
    </source>
</reference>
<sequence>MGRGDKKTAKGKRTIGSFGKARNRQTIKAKLKRTASKKSADAPATPAKAKKAARKKAE</sequence>
<evidence type="ECO:0000313" key="6">
    <source>
        <dbReference type="Proteomes" id="UP000288227"/>
    </source>
</evidence>
<feature type="region of interest" description="Disordered" evidence="4">
    <location>
        <begin position="1"/>
        <end position="58"/>
    </location>
</feature>
<dbReference type="RefSeq" id="WP_127120610.1">
    <property type="nucleotide sequence ID" value="NZ_BHXQ01000001.1"/>
</dbReference>
<dbReference type="AlphaFoldDB" id="A0A401U4Z7"/>
<protein>
    <recommendedName>
        <fullName evidence="7">30S ribosomal protein THX</fullName>
    </recommendedName>
</protein>
<organism evidence="5 6">
    <name type="scientific">Chryseotalea sanaruensis</name>
    <dbReference type="NCBI Taxonomy" id="2482724"/>
    <lineage>
        <taxon>Bacteria</taxon>
        <taxon>Pseudomonadati</taxon>
        <taxon>Bacteroidota</taxon>
        <taxon>Cytophagia</taxon>
        <taxon>Cytophagales</taxon>
        <taxon>Chryseotaleaceae</taxon>
        <taxon>Chryseotalea</taxon>
    </lineage>
</organism>
<feature type="compositionally biased region" description="Basic residues" evidence="4">
    <location>
        <begin position="48"/>
        <end position="58"/>
    </location>
</feature>
<evidence type="ECO:0008006" key="7">
    <source>
        <dbReference type="Google" id="ProtNLM"/>
    </source>
</evidence>
<evidence type="ECO:0000256" key="3">
    <source>
        <dbReference type="ARBA" id="ARBA00023274"/>
    </source>
</evidence>
<comment type="caution">
    <text evidence="5">The sequence shown here is derived from an EMBL/GenBank/DDBJ whole genome shotgun (WGS) entry which is preliminary data.</text>
</comment>
<dbReference type="NCBIfam" id="TIGR04560">
    <property type="entry name" value="ribo_THX"/>
    <property type="match status" value="1"/>
</dbReference>
<comment type="similarity">
    <text evidence="1">Belongs to the bacterial ribosomal protein bTHX family.</text>
</comment>
<gene>
    <name evidence="5" type="ORF">SanaruYs_01640</name>
</gene>
<dbReference type="Proteomes" id="UP000288227">
    <property type="component" value="Unassembled WGS sequence"/>
</dbReference>
<keyword evidence="6" id="KW-1185">Reference proteome</keyword>
<keyword evidence="3" id="KW-0687">Ribonucleoprotein</keyword>
<feature type="compositionally biased region" description="Basic residues" evidence="4">
    <location>
        <begin position="21"/>
        <end position="36"/>
    </location>
</feature>
<dbReference type="OrthoDB" id="965797at2"/>
<keyword evidence="2" id="KW-0689">Ribosomal protein</keyword>
<name>A0A401U4Z7_9BACT</name>
<dbReference type="GO" id="GO:0005840">
    <property type="term" value="C:ribosome"/>
    <property type="evidence" value="ECO:0007669"/>
    <property type="project" value="UniProtKB-KW"/>
</dbReference>
<evidence type="ECO:0000256" key="1">
    <source>
        <dbReference type="ARBA" id="ARBA00010834"/>
    </source>
</evidence>
<dbReference type="InterPro" id="IPR030826">
    <property type="entry name" value="Ribosomal_bTHX/bTHXc/bTHXm"/>
</dbReference>
<dbReference type="EMBL" id="BHXQ01000001">
    <property type="protein sequence ID" value="GCC49949.1"/>
    <property type="molecule type" value="Genomic_DNA"/>
</dbReference>
<accession>A0A401U4Z7</accession>
<evidence type="ECO:0000313" key="5">
    <source>
        <dbReference type="EMBL" id="GCC49949.1"/>
    </source>
</evidence>
<dbReference type="GO" id="GO:1990904">
    <property type="term" value="C:ribonucleoprotein complex"/>
    <property type="evidence" value="ECO:0007669"/>
    <property type="project" value="UniProtKB-KW"/>
</dbReference>
<evidence type="ECO:0000256" key="2">
    <source>
        <dbReference type="ARBA" id="ARBA00022980"/>
    </source>
</evidence>
<evidence type="ECO:0000256" key="4">
    <source>
        <dbReference type="SAM" id="MobiDB-lite"/>
    </source>
</evidence>